<dbReference type="InterPro" id="IPR012338">
    <property type="entry name" value="Beta-lactam/transpept-like"/>
</dbReference>
<protein>
    <submittedName>
        <fullName evidence="3">Beta-lactamase family</fullName>
    </submittedName>
</protein>
<name>A0ABR2Y4R7_9PEZI</name>
<dbReference type="Gene3D" id="3.40.710.10">
    <property type="entry name" value="DD-peptidase/beta-lactamase superfamily"/>
    <property type="match status" value="1"/>
</dbReference>
<dbReference type="PANTHER" id="PTHR46825">
    <property type="entry name" value="D-ALANYL-D-ALANINE-CARBOXYPEPTIDASE/ENDOPEPTIDASE AMPH"/>
    <property type="match status" value="1"/>
</dbReference>
<comment type="similarity">
    <text evidence="1">Belongs to the peptidase S12 family.</text>
</comment>
<evidence type="ECO:0000256" key="1">
    <source>
        <dbReference type="ARBA" id="ARBA00038215"/>
    </source>
</evidence>
<dbReference type="PANTHER" id="PTHR46825:SF14">
    <property type="entry name" value="BETA-LACTAMASE-RELATED DOMAIN-CONTAINING PROTEIN"/>
    <property type="match status" value="1"/>
</dbReference>
<comment type="caution">
    <text evidence="3">The sequence shown here is derived from an EMBL/GenBank/DDBJ whole genome shotgun (WGS) entry which is preliminary data.</text>
</comment>
<reference evidence="3 4" key="1">
    <citation type="submission" date="2024-02" db="EMBL/GenBank/DDBJ databases">
        <title>First draft genome assembly of two strains of Seiridium cardinale.</title>
        <authorList>
            <person name="Emiliani G."/>
            <person name="Scali E."/>
        </authorList>
    </citation>
    <scope>NUCLEOTIDE SEQUENCE [LARGE SCALE GENOMIC DNA]</scope>
    <source>
        <strain evidence="3 4">BM-138-000479</strain>
    </source>
</reference>
<gene>
    <name evidence="3" type="ORF">SCAR479_04890</name>
</gene>
<dbReference type="InterPro" id="IPR050491">
    <property type="entry name" value="AmpC-like"/>
</dbReference>
<organism evidence="3 4">
    <name type="scientific">Seiridium cardinale</name>
    <dbReference type="NCBI Taxonomy" id="138064"/>
    <lineage>
        <taxon>Eukaryota</taxon>
        <taxon>Fungi</taxon>
        <taxon>Dikarya</taxon>
        <taxon>Ascomycota</taxon>
        <taxon>Pezizomycotina</taxon>
        <taxon>Sordariomycetes</taxon>
        <taxon>Xylariomycetidae</taxon>
        <taxon>Amphisphaeriales</taxon>
        <taxon>Sporocadaceae</taxon>
        <taxon>Seiridium</taxon>
    </lineage>
</organism>
<dbReference type="SUPFAM" id="SSF56601">
    <property type="entry name" value="beta-lactamase/transpeptidase-like"/>
    <property type="match status" value="1"/>
</dbReference>
<dbReference type="Proteomes" id="UP001465668">
    <property type="component" value="Unassembled WGS sequence"/>
</dbReference>
<evidence type="ECO:0000313" key="4">
    <source>
        <dbReference type="Proteomes" id="UP001465668"/>
    </source>
</evidence>
<dbReference type="EMBL" id="JARVKM010000004">
    <property type="protein sequence ID" value="KAK9781069.1"/>
    <property type="molecule type" value="Genomic_DNA"/>
</dbReference>
<proteinExistence type="inferred from homology"/>
<feature type="domain" description="Beta-lactamase-related" evidence="2">
    <location>
        <begin position="36"/>
        <end position="390"/>
    </location>
</feature>
<dbReference type="Pfam" id="PF00144">
    <property type="entry name" value="Beta-lactamase"/>
    <property type="match status" value="1"/>
</dbReference>
<evidence type="ECO:0000313" key="3">
    <source>
        <dbReference type="EMBL" id="KAK9781069.1"/>
    </source>
</evidence>
<evidence type="ECO:0000259" key="2">
    <source>
        <dbReference type="Pfam" id="PF00144"/>
    </source>
</evidence>
<accession>A0ABR2Y4R7</accession>
<sequence>MARRRRTSSQPAPHSTCEDAIRLARPVIRDVCAVSGTPGLAVGFFNRDGAVIDDYYGFRDSLAKLAPDSSTVFNIGSMCKGFTALAIACLVADGKVNWDDRIDHFLDGLHATRNGEFTIRDLLSHRTGLCRSDALFIGSDNRLLLTKTQGTDIFACLDASRPPRQDFIYNNFGYHAVGCVIEKVSLMEYGDFLAQRIFKPLNMNRTFTKLPPLSDKNVSQAYVPCSNLQLRQVPSPRISTDTVAFAAGSIRSSMTDLLTFYGALLRNFTSLTPQGVFDDYDTLFPSIHTIFEATIPLHVPTSLREQSYGMGWARTQLPNQINELSGNSGLLDTYPTIGDATHAPLVLHHAGNNLGCSSAVYMMPELQCGIVVLGNALGHCDATDWAAQVLTEAYLCGGIRTPFSHYAKVAATQGRSAMDRVQEMLDRERIPSDPPDDIEQYTGIFWHKTGHFRIVVRADKNAGGNELIMSLQGQDDEEYTLRHYSQDTFVFNETFDQTVHRGQWCRPYWFYKINFIARGSTIDALCWRIDDTVDEGEVFVKRD</sequence>
<dbReference type="InterPro" id="IPR001466">
    <property type="entry name" value="Beta-lactam-related"/>
</dbReference>
<keyword evidence="4" id="KW-1185">Reference proteome</keyword>